<dbReference type="EMBL" id="NIXT01001236">
    <property type="protein sequence ID" value="OXE31428.1"/>
    <property type="molecule type" value="Genomic_DNA"/>
</dbReference>
<reference evidence="1 2" key="1">
    <citation type="journal article" date="2017" name="Appl. Environ. Microbiol.">
        <title>Parallel evolution of two clades of a major Atlantic endemic Vibrio parahaemolyticus pathogen lineage by independent acquisition of related pathogenicity islands.</title>
        <authorList>
            <person name="Xu F."/>
            <person name="Gonzalez-Escalona N."/>
            <person name="Drees K.P."/>
            <person name="Sebra R.P."/>
            <person name="Cooper V.S."/>
            <person name="Jones S.H."/>
            <person name="Whistler C.A."/>
        </authorList>
    </citation>
    <scope>NUCLEOTIDE SEQUENCE [LARGE SCALE GENOMIC DNA]</scope>
    <source>
        <strain evidence="1 2">MAVP-3</strain>
    </source>
</reference>
<feature type="non-terminal residue" evidence="1">
    <location>
        <position position="1"/>
    </location>
</feature>
<feature type="non-terminal residue" evidence="1">
    <location>
        <position position="154"/>
    </location>
</feature>
<comment type="caution">
    <text evidence="1">The sequence shown here is derived from an EMBL/GenBank/DDBJ whole genome shotgun (WGS) entry which is preliminary data.</text>
</comment>
<protein>
    <submittedName>
        <fullName evidence="1">Uncharacterized protein</fullName>
    </submittedName>
</protein>
<evidence type="ECO:0000313" key="1">
    <source>
        <dbReference type="EMBL" id="OXE31428.1"/>
    </source>
</evidence>
<sequence length="154" mass="17268">DESENESTTQEVYFRSSFDLPTMTIVTPFIGARVQLEGLNPNGEFTSLASCSTIQQPESDESAAFDVASCETTTDVVNYDFMRVRLIGVDGTDPHYYQWKDNKSARASVNLNDANIGAYFELNGSNTYYVTELSTYQTGLFDYRWNQVEAGDKT</sequence>
<accession>A0A227J975</accession>
<organism evidence="1 2">
    <name type="scientific">Vibrio parahaemolyticus</name>
    <dbReference type="NCBI Taxonomy" id="670"/>
    <lineage>
        <taxon>Bacteria</taxon>
        <taxon>Pseudomonadati</taxon>
        <taxon>Pseudomonadota</taxon>
        <taxon>Gammaproteobacteria</taxon>
        <taxon>Vibrionales</taxon>
        <taxon>Vibrionaceae</taxon>
        <taxon>Vibrio</taxon>
    </lineage>
</organism>
<gene>
    <name evidence="1" type="ORF">CA163_18135</name>
</gene>
<dbReference type="Proteomes" id="UP000214596">
    <property type="component" value="Unassembled WGS sequence"/>
</dbReference>
<dbReference type="AlphaFoldDB" id="A0A227J975"/>
<name>A0A227J975_VIBPH</name>
<proteinExistence type="predicted"/>
<evidence type="ECO:0000313" key="2">
    <source>
        <dbReference type="Proteomes" id="UP000214596"/>
    </source>
</evidence>